<dbReference type="VEuPathDB" id="FungiDB:PSHT_06465"/>
<keyword evidence="2" id="KW-1185">Reference proteome</keyword>
<reference evidence="2" key="3">
    <citation type="journal article" date="2018" name="Mol. Plant Microbe Interact.">
        <title>Genome sequence resources for the wheat stripe rust pathogen (Puccinia striiformis f. sp. tritici) and the barley stripe rust pathogen (Puccinia striiformis f. sp. hordei).</title>
        <authorList>
            <person name="Xia C."/>
            <person name="Wang M."/>
            <person name="Yin C."/>
            <person name="Cornejo O.E."/>
            <person name="Hulbert S.H."/>
            <person name="Chen X."/>
        </authorList>
    </citation>
    <scope>NUCLEOTIDE SEQUENCE [LARGE SCALE GENOMIC DNA]</scope>
    <source>
        <strain evidence="2">93TX-2</strain>
    </source>
</reference>
<evidence type="ECO:0000313" key="1">
    <source>
        <dbReference type="EMBL" id="POW17124.1"/>
    </source>
</evidence>
<reference evidence="1 2" key="1">
    <citation type="submission" date="2017-12" db="EMBL/GenBank/DDBJ databases">
        <title>Gene loss provides genomic basis for host adaptation in cereal stripe rust fungi.</title>
        <authorList>
            <person name="Xia C."/>
        </authorList>
    </citation>
    <scope>NUCLEOTIDE SEQUENCE [LARGE SCALE GENOMIC DNA]</scope>
    <source>
        <strain evidence="1 2">93TX-2</strain>
    </source>
</reference>
<dbReference type="Proteomes" id="UP000238274">
    <property type="component" value="Unassembled WGS sequence"/>
</dbReference>
<dbReference type="AlphaFoldDB" id="A0A2S4W5R3"/>
<name>A0A2S4W5R3_9BASI</name>
<dbReference type="OrthoDB" id="2497823at2759"/>
<gene>
    <name evidence="1" type="ORF">PSHT_06465</name>
</gene>
<proteinExistence type="predicted"/>
<sequence>MKYDNCIREYSITRPLTHANVRLGPPHTVCQINAVLLSYFWTVIPGCVVQNGISSVSFASEEEEDEKKS</sequence>
<protein>
    <submittedName>
        <fullName evidence="1">Uncharacterized protein</fullName>
    </submittedName>
</protein>
<organism evidence="1 2">
    <name type="scientific">Puccinia striiformis</name>
    <dbReference type="NCBI Taxonomy" id="27350"/>
    <lineage>
        <taxon>Eukaryota</taxon>
        <taxon>Fungi</taxon>
        <taxon>Dikarya</taxon>
        <taxon>Basidiomycota</taxon>
        <taxon>Pucciniomycotina</taxon>
        <taxon>Pucciniomycetes</taxon>
        <taxon>Pucciniales</taxon>
        <taxon>Pucciniaceae</taxon>
        <taxon>Puccinia</taxon>
    </lineage>
</organism>
<accession>A0A2S4W5R3</accession>
<reference evidence="2" key="2">
    <citation type="journal article" date="2018" name="BMC Genomics">
        <title>Genomic insights into host adaptation between the wheat stripe rust pathogen (Puccinia striiformis f. sp. tritici) and the barley stripe rust pathogen (Puccinia striiformis f. sp. hordei).</title>
        <authorList>
            <person name="Xia C."/>
            <person name="Wang M."/>
            <person name="Yin C."/>
            <person name="Cornejo O.E."/>
            <person name="Hulbert S.H."/>
            <person name="Chen X."/>
        </authorList>
    </citation>
    <scope>NUCLEOTIDE SEQUENCE [LARGE SCALE GENOMIC DNA]</scope>
    <source>
        <strain evidence="2">93TX-2</strain>
    </source>
</reference>
<evidence type="ECO:0000313" key="2">
    <source>
        <dbReference type="Proteomes" id="UP000238274"/>
    </source>
</evidence>
<comment type="caution">
    <text evidence="1">The sequence shown here is derived from an EMBL/GenBank/DDBJ whole genome shotgun (WGS) entry which is preliminary data.</text>
</comment>
<dbReference type="EMBL" id="PKSM01000076">
    <property type="protein sequence ID" value="POW17124.1"/>
    <property type="molecule type" value="Genomic_DNA"/>
</dbReference>